<keyword evidence="29 32" id="KW-0899">Viral immunoevasion</keyword>
<comment type="domain">
    <text evidence="32">The YXXL motif is involved in determining the exact site of viral release at the surface of infected mononuclear cells and promotes endocytosis. YXXL and di-leucine endocytosis motifs interact directly or indirectly with the clathrin adapter complexes, opperate independently, and their activities are not additive.</text>
</comment>
<dbReference type="FunFam" id="2.170.40.20:FF:000002">
    <property type="entry name" value="Envelope glycoprotein gp160"/>
    <property type="match status" value="1"/>
</dbReference>
<evidence type="ECO:0000256" key="8">
    <source>
        <dbReference type="ARBA" id="ARBA00022510"/>
    </source>
</evidence>
<feature type="region of interest" description="Disordered" evidence="34">
    <location>
        <begin position="715"/>
        <end position="741"/>
    </location>
</feature>
<evidence type="ECO:0000256" key="33">
    <source>
        <dbReference type="RuleBase" id="RU363095"/>
    </source>
</evidence>
<dbReference type="GO" id="GO:0019064">
    <property type="term" value="P:fusion of virus membrane with host plasma membrane"/>
    <property type="evidence" value="ECO:0007669"/>
    <property type="project" value="UniProtKB-UniRule"/>
</dbReference>
<comment type="function">
    <text evidence="32">Surface protein gp120: Attaches the virus to the host lymphoid cell by binding to the primary receptor CD4. This interaction induces a structural rearrangement creating a high affinity binding site for a chemokine coreceptor like CXCR4 and/or CCR5. Acts as a ligand for CD209/DC-SIGN and CLEC4M/DC-SIGNR, which are respectively found on dendritic cells (DCs), and on endothelial cells of liver sinusoids and lymph node sinuses. These interactions allow capture of viral particles at mucosal surfaces by these cells and subsequent transmission to permissive cells. HIV subverts the migration properties of dendritic cells to gain access to CD4+ T-cells in lymph nodes. Virus transmission to permissive T-cells occurs either in trans (without DCs infection, through viral capture and transmission), or in cis (following DCs productive infection, through the usual CD4-gp120 interaction), thereby inducing a robust infection. In trans infection, bound virions remain infectious over days and it is proposed that they are not degraded, but protected in non-lysosomal acidic organelles within the DCs close to the cell membrane thus contributing to the viral infectious potential during DCs' migration from the periphery to the lymphoid tissues. On arrival at lymphoid tissues, intact virions recycle back to DCs' cell surface allowing virus transmission to CD4+ T-cells.</text>
</comment>
<evidence type="ECO:0000256" key="25">
    <source>
        <dbReference type="ARBA" id="ARBA00023136"/>
    </source>
</evidence>
<accession>C6FX70</accession>
<comment type="PTM">
    <text evidence="32">Specific enzymatic cleavages in vivo yield mature proteins. Envelope glycoproteins are synthesized as a inactive precursor that is heavily N-glycosylated and processed likely by host cell furin in the Golgi to yield the mature SU and TM proteins. The cleavage site between SU and TM requires the minimal sequence [KR]-X-[KR]-R. About 2 of the 9 disulfide bonds of gp41 are reduced by P4HB/PDI, following binding to CD4 receptor.</text>
</comment>
<dbReference type="CDD" id="cd09909">
    <property type="entry name" value="HIV-1-like_HR1-HR2"/>
    <property type="match status" value="1"/>
</dbReference>
<keyword evidence="20 32" id="KW-0261">Viral envelope protein</keyword>
<keyword evidence="11 32" id="KW-0945">Host-virus interaction</keyword>
<comment type="domain">
    <text evidence="32">Some of the most genetically diverse regions of the viral genome are present in Env. They are called variable regions 1 through 5 (V1 through V5). Coreceptor usage of gp120 is determined mainly by the primary structure of the third variable region (V3) in the outer domain of gp120. The sequence of V3 determines which coreceptor, CCR5 and/or CXCR4 (corresponding to R5/macrophage, X4/T cell and R5X4/T cell and macrophage tropism), is used to trigger the fusion potential of the Env complex, and hence which cells the virus can infect. Binding to CCR5 involves a region adjacent in addition to V3.</text>
</comment>
<evidence type="ECO:0000259" key="35">
    <source>
        <dbReference type="Pfam" id="PF00516"/>
    </source>
</evidence>
<comment type="domain">
    <text evidence="32">The CD4-binding region is targeted by the antibody b12.</text>
</comment>
<organism evidence="37">
    <name type="scientific">Human immunodeficiency virus type 1</name>
    <name type="common">HIV-1</name>
    <dbReference type="NCBI Taxonomy" id="11676"/>
    <lineage>
        <taxon>Viruses</taxon>
        <taxon>Riboviria</taxon>
        <taxon>Pararnavirae</taxon>
        <taxon>Artverviricota</taxon>
        <taxon>Revtraviricetes</taxon>
        <taxon>Ortervirales</taxon>
        <taxon>Retroviridae</taxon>
        <taxon>Orthoretrovirinae</taxon>
        <taxon>Lentivirus</taxon>
        <taxon>Lentivirus humimdef1</taxon>
    </lineage>
</organism>
<proteinExistence type="inferred from homology"/>
<feature type="chain" id="PRO_5023411436" description="Surface protein gp120" evidence="32">
    <location>
        <begin position="32"/>
        <end position="510"/>
    </location>
</feature>
<evidence type="ECO:0000256" key="22">
    <source>
        <dbReference type="ARBA" id="ARBA00022989"/>
    </source>
</evidence>
<feature type="compositionally biased region" description="Basic and acidic residues" evidence="34">
    <location>
        <begin position="726"/>
        <end position="741"/>
    </location>
</feature>
<comment type="similarity">
    <text evidence="32">Belongs to the HIV-1 env protein family.</text>
</comment>
<evidence type="ECO:0000259" key="36">
    <source>
        <dbReference type="Pfam" id="PF00517"/>
    </source>
</evidence>
<dbReference type="Pfam" id="PF00517">
    <property type="entry name" value="GP41"/>
    <property type="match status" value="1"/>
</dbReference>
<feature type="region of interest" description="CD4-binding loop" evidence="32">
    <location>
        <begin position="363"/>
        <end position="373"/>
    </location>
</feature>
<dbReference type="GO" id="GO:0019062">
    <property type="term" value="P:virion attachment to host cell"/>
    <property type="evidence" value="ECO:0007669"/>
    <property type="project" value="UniProtKB-UniRule"/>
</dbReference>
<evidence type="ECO:0000256" key="5">
    <source>
        <dbReference type="ARBA" id="ARBA00004578"/>
    </source>
</evidence>
<evidence type="ECO:0000256" key="17">
    <source>
        <dbReference type="ARBA" id="ARBA00022804"/>
    </source>
</evidence>
<dbReference type="Gene3D" id="2.170.40.20">
    <property type="entry name" value="Human immunodeficiency virus 1, Gp160, envelope glycoprotein"/>
    <property type="match status" value="2"/>
</dbReference>
<evidence type="ECO:0000256" key="18">
    <source>
        <dbReference type="ARBA" id="ARBA00022844"/>
    </source>
</evidence>
<sequence>MRVKGILKNYPQWWIWGILGFWMFMTCSVVGNLWVTVYYGVPVWKDAKTTLFCASDAKAYEKEVHNVWATHACVPTDPNPQEMILGNVTENFNMWKNDMVDQMHEDIISLWDQSLKPCVKLTPLCVTLNCTNITSTSTNITSTSNISMNVDMKNCSFNVTTELRDKERQERALFYRLDIVPLNNDIGNYSEYRLINCNTSAITQACPKVTFDPIPIHYCTPAGYAILKCNNKTFNGTGPCTNVSTVQCTHGIKPVVSTQLLLNGSIAEEGIIIRSENLTDNAKTIIVHLNQSVKIVCTRPGNNTRKSIRIGPGQTFYATGDIIGDIRQAHCNISKAEWNNTLEKVGKKLGEHFPNKTIKFAPSSGGDLEIVTHSFNCQGEFFYCNTSQLFNSTVNGTEGSSTTTNGSSPITLPCRIKQIINMWQGVGRAVYANPIAGNITCISNITGLLLTRDGGMAANMTNNTEIFRPGGGNMKNNWRSELYKYKVVEIKPLGIAPNKAKRRVVEREKRAVGIGAVFLGFLGAAGSTMGAASITLTAQARQLLSGIVQQQSNLLKAIEAQQHLLQLTVWGIKQLQARVLAVERYLKDQQLLGIWGCSGKLICPTSVPWNSSWSNKSLDDIWGNMTWMEWDREINNYTSIIYSLLEESQSQQERNEQELLALDKWANLWNWFDITNWLWYIKIFIMIVGGLIGLRIVFAVISIVNRSRQGYSPLSFQTLTPNPGGPDRRGGIEEEGGEQDRDTSVRLVNGFSALVWDDLRSLCLFFYHRLRDFILIATRAVELLGRSSLRGLQTGWETLRYLGSLVQYWGLELKKSAISLLDTTAIVVAEGTDRIIKFLQRVCRAICNIPTRIRQGFEAALQ</sequence>
<comment type="function">
    <text evidence="32">Transmembrane protein gp41: Acts as a class I viral fusion protein. Under the current model, the protein has at least 3 conformational states: pre-fusion native state, pre-hairpin intermediate state, and post-fusion hairpin state. During fusion of viral and target intracellular membranes, the coiled coil regions (heptad repeats) assume a trimer-of-hairpins structure, positioning the fusion peptide in close proximity to the C-terminal region of the ectodomain. The formation of this structure appears to drive apposition and subsequent fusion of viral and target cell membranes. Complete fusion occurs in host cell endosomes and is dynamin-dependent, however some lipid transfer might occur at the plasma membrane. The virus undergoes clathrin-dependent internalization long before endosomal fusion, thus minimizing the surface exposure of conserved viral epitopes during fusion and reducing the efficacy of inhibitors targeting these epitopes. Membranes fusion leads to delivery of the nucleocapsid into the cytoplasm.</text>
</comment>
<dbReference type="GO" id="GO:0019082">
    <property type="term" value="P:viral protein processing"/>
    <property type="evidence" value="ECO:0007669"/>
    <property type="project" value="UniProtKB-UniRule"/>
</dbReference>
<keyword evidence="7 32" id="KW-1168">Fusion of virus membrane with host membrane</keyword>
<keyword evidence="24 32" id="KW-0175">Coiled coil</keyword>
<evidence type="ECO:0000313" key="37">
    <source>
        <dbReference type="EMBL" id="ACS66889.1"/>
    </source>
</evidence>
<evidence type="ECO:0000256" key="21">
    <source>
        <dbReference type="ARBA" id="ARBA00022890"/>
    </source>
</evidence>
<keyword evidence="16 32" id="KW-0732">Signal</keyword>
<feature type="short sequence motif" description="YXXL motif; contains endocytosis signal" evidence="32">
    <location>
        <begin position="711"/>
        <end position="714"/>
    </location>
</feature>
<dbReference type="HAMAP" id="MF_04083">
    <property type="entry name" value="HIV_ENV"/>
    <property type="match status" value="1"/>
</dbReference>
<feature type="site" description="Cleavage; by host furin" evidence="32">
    <location>
        <begin position="510"/>
        <end position="511"/>
    </location>
</feature>
<keyword evidence="25 32" id="KW-0472">Membrane</keyword>
<dbReference type="Gene3D" id="1.20.5.490">
    <property type="entry name" value="Single helix bin"/>
    <property type="match status" value="1"/>
</dbReference>
<evidence type="ECO:0000256" key="30">
    <source>
        <dbReference type="ARBA" id="ARBA00023288"/>
    </source>
</evidence>
<comment type="subcellular location">
    <molecule>Transmembrane protein gp41</molecule>
    <subcellularLocation>
        <location evidence="32">Virion membrane</location>
        <topology evidence="32">Single-pass type I membrane protein</topology>
    </subcellularLocation>
    <subcellularLocation>
        <location evidence="32">Host cell membrane</location>
        <topology evidence="32">Single-pass type I membrane protein</topology>
    </subcellularLocation>
    <subcellularLocation>
        <location evidence="32">Host endosome membrane</location>
        <topology evidence="32">Single-pass type I membrane protein</topology>
    </subcellularLocation>
    <text evidence="32">It is probably concentrated at the site of budding and incorporated into the virions possibly by contacts between the cytoplasmic tail of Env and the N-terminus of Gag.</text>
</comment>
<dbReference type="Gene3D" id="1.10.287.210">
    <property type="match status" value="1"/>
</dbReference>
<keyword evidence="28 32" id="KW-0325">Glycoprotein</keyword>
<evidence type="ECO:0000256" key="32">
    <source>
        <dbReference type="HAMAP-Rule" id="MF_04083"/>
    </source>
</evidence>
<reference evidence="37" key="2">
    <citation type="journal article" date="2009" name="J. Virol.">
        <title>Quantitating the multiplicity of infection with human immunodeficiency virus type 1 subtype C reveals a non-poisson distribution of transmitted variants.</title>
        <authorList>
            <consortium name="CAPRISA Acute Infection Study Team"/>
            <consortium name="Center for HIV-AIDS Vaccine Immunology Consortium"/>
            <person name="Abrahams M.R."/>
            <person name="Anderson J.A."/>
            <person name="Giorgi E.E."/>
            <person name="Seoighe C."/>
            <person name="Mlisana K."/>
            <person name="Ping L.H."/>
            <person name="Athreya G.S."/>
            <person name="Treurnicht F.K."/>
            <person name="Keele B.F."/>
            <person name="Wood N."/>
            <person name="Salazar-Gonzalez J.F."/>
            <person name="Bhattacharya T."/>
            <person name="Chu H."/>
            <person name="Hoffman I."/>
            <person name="Galvin S."/>
            <person name="Mapanje C."/>
            <person name="Kazembe P."/>
            <person name="Thebus R."/>
            <person name="Fiscus S."/>
            <person name="Hide W."/>
            <person name="Cohen M.S."/>
            <person name="Karim S.A."/>
            <person name="Haynes B.F."/>
            <person name="Shaw G.M."/>
            <person name="Hahn B.H."/>
            <person name="Korber B.T."/>
            <person name="Swanstrom R."/>
            <person name="Williamson C."/>
        </authorList>
    </citation>
    <scope>NUCLEOTIDE SEQUENCE</scope>
    <source>
        <strain evidence="37">CAP85.2.00G1</strain>
    </source>
</reference>
<keyword evidence="8 32" id="KW-1170">Fusion of virus membrane with host endosomal membrane</keyword>
<dbReference type="Pfam" id="PF00516">
    <property type="entry name" value="GP120"/>
    <property type="match status" value="1"/>
</dbReference>
<evidence type="ECO:0000256" key="27">
    <source>
        <dbReference type="ARBA" id="ARBA00023157"/>
    </source>
</evidence>
<dbReference type="GO" id="GO:0019031">
    <property type="term" value="C:viral envelope"/>
    <property type="evidence" value="ECO:0007669"/>
    <property type="project" value="UniProtKB-KW"/>
</dbReference>
<comment type="miscellaneous">
    <text evidence="32">Inhibitors targeting HIV-1 viral envelope proteins are used as antiretroviral drugs. Attachment of virions to the cell surface via non-specific interactions and CD4 binding can be blocked by inhibitors that include cyanovirin-N, cyclotriazadisulfonamide analogs, PRO 2000, TNX 355 and PRO 542. In addition, BMS 806 can block CD4-induced conformational changes. Env interactions with the coreceptor molecules can be targeted by CCR5 antagonists including SCH-D, maraviroc (UK 427857) and aplaviroc (GW 873140), and the CXCR4 antagonist AMD 070. Fusion of viral and cellular membranes can be inhibited by peptides such as enfuvirtide and tifuvirtide (T 1249). Resistance to inhibitors associated with mutations in Env are observed. Most of the time, single mutations confer only a modest reduction in drug susceptibility. Combination of several mutations is usually required to develop a high-level drug resistance.</text>
</comment>
<dbReference type="InterPro" id="IPR000777">
    <property type="entry name" value="HIV1_Gp120"/>
</dbReference>
<feature type="region of interest" description="Fusion peptide" evidence="32">
    <location>
        <begin position="511"/>
        <end position="531"/>
    </location>
</feature>
<name>C6FX70_HV1</name>
<keyword evidence="10 32" id="KW-1165">Clathrin-mediated endocytosis of virus by host</keyword>
<dbReference type="FunFam" id="1.20.5.490:FF:000001">
    <property type="entry name" value="Envelope glycoprotein gp160"/>
    <property type="match status" value="1"/>
</dbReference>
<dbReference type="InterPro" id="IPR036377">
    <property type="entry name" value="Gp120_core_sf"/>
</dbReference>
<feature type="region of interest" description="MPER; binding to GalCer" evidence="32">
    <location>
        <begin position="661"/>
        <end position="682"/>
    </location>
</feature>
<feature type="transmembrane region" description="Helical" evidence="33">
    <location>
        <begin position="511"/>
        <end position="534"/>
    </location>
</feature>
<comment type="subcellular location">
    <molecule>Surface protein gp120</molecule>
    <subcellularLocation>
        <location evidence="32">Virion membrane</location>
        <topology evidence="32">Peripheral membrane protein</topology>
    </subcellularLocation>
    <subcellularLocation>
        <location evidence="32">Host cell membrane</location>
        <topology evidence="32">Peripheral membrane protein</topology>
    </subcellularLocation>
    <subcellularLocation>
        <location evidence="32">Host endosome membrane</location>
        <topology evidence="32">Single-pass type I membrane protein</topology>
    </subcellularLocation>
    <text evidence="32">The surface protein is not anchored to the viral envelope, but associates with the extravirion surface through its binding to TM. It is probably concentrated at the site of budding and incorporated into the virions possibly by contacts between the cytoplasmic tail of Env and the N-terminus of Gag.</text>
</comment>
<feature type="transmembrane region" description="Helical" evidence="33">
    <location>
        <begin position="677"/>
        <end position="704"/>
    </location>
</feature>
<evidence type="ECO:0000256" key="23">
    <source>
        <dbReference type="ARBA" id="ARBA00023046"/>
    </source>
</evidence>
<dbReference type="GO" id="GO:0044175">
    <property type="term" value="C:host cell endosome membrane"/>
    <property type="evidence" value="ECO:0007669"/>
    <property type="project" value="UniProtKB-SubCell"/>
</dbReference>
<evidence type="ECO:0000256" key="34">
    <source>
        <dbReference type="SAM" id="MobiDB-lite"/>
    </source>
</evidence>
<feature type="domain" description="Human immunodeficiency virus 1 envelope glycoprotein Gp120" evidence="35">
    <location>
        <begin position="33"/>
        <end position="510"/>
    </location>
</feature>
<evidence type="ECO:0000256" key="6">
    <source>
        <dbReference type="ARBA" id="ARBA00004650"/>
    </source>
</evidence>
<comment type="function">
    <text evidence="32">Envelope glycoprotein gp160: Oligomerizes in the host endoplasmic reticulum into predominantly trimers. In a second time, gp160 transits in the host Golgi, where glycosylation is completed. The precursor is then proteolytically cleaved in the trans-Golgi and thereby activated by cellular furin or furin-like proteases to produce gp120 and gp41.</text>
</comment>
<feature type="domain" description="Retroviral envelope protein GP41-like" evidence="36">
    <location>
        <begin position="529"/>
        <end position="719"/>
    </location>
</feature>
<dbReference type="InterPro" id="IPR000328">
    <property type="entry name" value="GP41-like"/>
</dbReference>
<evidence type="ECO:0000256" key="10">
    <source>
        <dbReference type="ARBA" id="ARBA00022570"/>
    </source>
</evidence>
<evidence type="ECO:0000256" key="1">
    <source>
        <dbReference type="ARBA" id="ARBA00004402"/>
    </source>
</evidence>
<evidence type="ECO:0000256" key="31">
    <source>
        <dbReference type="ARBA" id="ARBA00023296"/>
    </source>
</evidence>
<dbReference type="GO" id="GO:1903911">
    <property type="term" value="P:positive regulation of receptor clustering"/>
    <property type="evidence" value="ECO:0007669"/>
    <property type="project" value="UniProtKB-UniRule"/>
</dbReference>
<dbReference type="EMBL" id="FJ443130">
    <property type="protein sequence ID" value="ACS66889.1"/>
    <property type="molecule type" value="Genomic_DNA"/>
</dbReference>
<feature type="region of interest" description="Immunosuppression" evidence="32">
    <location>
        <begin position="573"/>
        <end position="591"/>
    </location>
</feature>
<evidence type="ECO:0000256" key="28">
    <source>
        <dbReference type="ARBA" id="ARBA00023180"/>
    </source>
</evidence>
<comment type="PTM">
    <text evidence="32">Highly glycosylated by host. The high number of glycan on the protein is reffered to as 'glycan shield' because it contributes to hide protein sequence from adaptive immune system.</text>
</comment>
<comment type="domain">
    <text evidence="32 33">The 17 amino acids long immunosuppressive region is present in many retroviral envelope proteins. Synthetic peptides derived from this relatively conserved sequence inhibit immune function in vitro and in vivo.</text>
</comment>
<evidence type="ECO:0000256" key="4">
    <source>
        <dbReference type="ARBA" id="ARBA00004563"/>
    </source>
</evidence>
<evidence type="ECO:0000256" key="14">
    <source>
        <dbReference type="ARBA" id="ARBA00022692"/>
    </source>
</evidence>
<evidence type="ECO:0000256" key="7">
    <source>
        <dbReference type="ARBA" id="ARBA00022506"/>
    </source>
</evidence>
<keyword evidence="14 32" id="KW-0812">Transmembrane</keyword>
<evidence type="ECO:0000256" key="24">
    <source>
        <dbReference type="ARBA" id="ARBA00023054"/>
    </source>
</evidence>
<evidence type="ECO:0000256" key="29">
    <source>
        <dbReference type="ARBA" id="ARBA00023280"/>
    </source>
</evidence>
<dbReference type="GO" id="GO:0052031">
    <property type="term" value="P:symbiont-mediated perturbation of host defense response"/>
    <property type="evidence" value="ECO:0007669"/>
    <property type="project" value="UniProtKB-UniRule"/>
</dbReference>
<protein>
    <recommendedName>
        <fullName evidence="32">Envelope glycoprotein gp160</fullName>
    </recommendedName>
    <alternativeName>
        <fullName evidence="32">Env polyprotein</fullName>
    </alternativeName>
    <component>
        <recommendedName>
            <fullName evidence="32">Surface protein gp120</fullName>
            <shortName evidence="32">SU</shortName>
        </recommendedName>
        <alternativeName>
            <fullName evidence="32">Glycoprotein 120</fullName>
            <shortName evidence="32">gp120</shortName>
        </alternativeName>
    </component>
    <component>
        <recommendedName>
            <fullName evidence="32">Transmembrane protein gp41</fullName>
            <shortName evidence="32">TM</shortName>
        </recommendedName>
        <alternativeName>
            <fullName evidence="32">Glycoprotein 41</fullName>
            <shortName evidence="32">gp41</shortName>
        </alternativeName>
    </component>
</protein>
<dbReference type="GO" id="GO:1903908">
    <property type="term" value="P:positive regulation of plasma membrane raft polarization"/>
    <property type="evidence" value="ECO:0007669"/>
    <property type="project" value="UniProtKB-UniRule"/>
</dbReference>
<dbReference type="GO" id="GO:0075512">
    <property type="term" value="P:clathrin-dependent endocytosis of virus by host cell"/>
    <property type="evidence" value="ECO:0007669"/>
    <property type="project" value="UniProtKB-UniRule"/>
</dbReference>
<comment type="miscellaneous">
    <text evidence="32">HIV-1 lineages are divided in three main groups, M (for Major), O (for Outlier), and N (for New, or Non-M, Non-O). The vast majority of strains found worldwide belong to the group M. Group O seems to be endemic to and largely confined to Cameroon and neighboring countries in West Central Africa, where these viruses represent a small minority of HIV-1 strains. The group N is represented by a limited number of isolates from Cameroonian persons. The group M is further subdivided in 9 clades or subtypes (A to D, F to H, J and K).</text>
</comment>
<dbReference type="GO" id="GO:0005198">
    <property type="term" value="F:structural molecule activity"/>
    <property type="evidence" value="ECO:0007669"/>
    <property type="project" value="UniProtKB-UniRule"/>
</dbReference>
<comment type="subunit">
    <text evidence="32">The mature envelope protein (Env) consists of a homotrimer of non-covalently associated gp120-gp41 heterodimers. The resulting complex protrudes from the virus surface as a spike. There seems to be as few as 10 spikes on the average virion. Surface protein gp120 interacts with host CD4, CCR5 and CXCR4. Gp120 also interacts with the C-type lectins CD209/DC-SIGN and CLEC4M/DC-SIGNR (collectively referred to as DC-SIGN(R)). Gp120 and gp41 interact with GalCer. Gp120 interacts with host ITGA4/ITGB7 complex; on CD4+ T-cells, this interaction results in rapid activation of integrin ITGAL/LFA-1, which facilitates efficient cell-to-cell spreading of HIV-1. Gp120 interacts with cell-associated heparan sulfate; this interaction increases virus infectivity on permissive cells and may be involved in infection of CD4- cells.</text>
</comment>
<evidence type="ECO:0000256" key="13">
    <source>
        <dbReference type="ARBA" id="ARBA00022685"/>
    </source>
</evidence>
<feature type="disulfide bond" evidence="32">
    <location>
        <begin position="229"/>
        <end position="240"/>
    </location>
</feature>
<evidence type="ECO:0000256" key="15">
    <source>
        <dbReference type="ARBA" id="ARBA00022703"/>
    </source>
</evidence>
<organismHost>
    <name type="scientific">Homo sapiens</name>
    <name type="common">Human</name>
    <dbReference type="NCBI Taxonomy" id="9606"/>
</organismHost>
<keyword evidence="15 32" id="KW-0053">Apoptosis</keyword>
<feature type="coiled-coil region" evidence="32">
    <location>
        <begin position="632"/>
        <end position="666"/>
    </location>
</feature>
<comment type="caution">
    <text evidence="32 33">Lacks conserved residue(s) required for the propagation of feature annotation.</text>
</comment>
<feature type="transmembrane region" description="Helical" evidence="33">
    <location>
        <begin position="13"/>
        <end position="41"/>
    </location>
</feature>
<evidence type="ECO:0000256" key="9">
    <source>
        <dbReference type="ARBA" id="ARBA00022511"/>
    </source>
</evidence>
<dbReference type="InterPro" id="IPR037527">
    <property type="entry name" value="Gp160"/>
</dbReference>
<feature type="disulfide bond" evidence="32">
    <location>
        <begin position="53"/>
        <end position="73"/>
    </location>
</feature>
<feature type="lipid moiety-binding region" description="S-palmitoyl cysteine; by host" evidence="32">
    <location>
        <position position="843"/>
    </location>
</feature>
<comment type="PTM">
    <text evidence="32">Palmitoylation of the transmembrane protein and of Env polyprotein (prior to its proteolytic cleavage) is essential for their association with host cell membrane lipid rafts. Palmitoylation is therefore required for envelope trafficking to classical lipid rafts, but not for viral replication.</text>
</comment>
<keyword evidence="26 32" id="KW-0564">Palmitate</keyword>
<dbReference type="SUPFAM" id="SSF56502">
    <property type="entry name" value="gp120 core"/>
    <property type="match status" value="2"/>
</dbReference>
<feature type="disulfide bond" evidence="32">
    <location>
        <begin position="597"/>
        <end position="603"/>
    </location>
</feature>
<evidence type="ECO:0000256" key="11">
    <source>
        <dbReference type="ARBA" id="ARBA00022581"/>
    </source>
</evidence>
<gene>
    <name evidence="32 37" type="primary">env</name>
</gene>
<keyword evidence="31 32" id="KW-1160">Virus entry into host cell</keyword>
<evidence type="ECO:0000256" key="16">
    <source>
        <dbReference type="ARBA" id="ARBA00022729"/>
    </source>
</evidence>
<keyword evidence="21 32" id="KW-1164">Virus endocytosis by host</keyword>
<dbReference type="GO" id="GO:0055036">
    <property type="term" value="C:virion membrane"/>
    <property type="evidence" value="ECO:0007669"/>
    <property type="project" value="UniProtKB-SubCell"/>
</dbReference>
<dbReference type="FunFam" id="2.170.40.20:FF:000003">
    <property type="entry name" value="Envelope glycoprotein gp160"/>
    <property type="match status" value="1"/>
</dbReference>
<keyword evidence="17 32" id="KW-1161">Viral attachment to host cell</keyword>
<keyword evidence="18 32" id="KW-0946">Virion</keyword>
<evidence type="ECO:0000256" key="3">
    <source>
        <dbReference type="ARBA" id="ARBA00004505"/>
    </source>
</evidence>
<dbReference type="GO" id="GO:0016020">
    <property type="term" value="C:membrane"/>
    <property type="evidence" value="ECO:0007669"/>
    <property type="project" value="UniProtKB-UniRule"/>
</dbReference>
<dbReference type="SUPFAM" id="SSF58069">
    <property type="entry name" value="Virus ectodomain"/>
    <property type="match status" value="1"/>
</dbReference>
<keyword evidence="30 32" id="KW-0449">Lipoprotein</keyword>
<keyword evidence="22 32" id="KW-1133">Transmembrane helix</keyword>
<comment type="domain">
    <text evidence="32">The membrane proximal external region (MPER) present in gp41 is a tryptophan-rich region recognized by the antibodies 2F5, Z13, and 4E10. MPER seems to play a role in fusion.</text>
</comment>
<dbReference type="GO" id="GO:0020002">
    <property type="term" value="C:host cell plasma membrane"/>
    <property type="evidence" value="ECO:0007669"/>
    <property type="project" value="UniProtKB-SubCell"/>
</dbReference>
<keyword evidence="13 32" id="KW-0165">Cleavage on pair of basic residues</keyword>
<evidence type="ECO:0000256" key="19">
    <source>
        <dbReference type="ARBA" id="ARBA00022870"/>
    </source>
</evidence>
<feature type="topological domain" description="Extracellular" evidence="32">
    <location>
        <begin position="32"/>
        <end position="683"/>
    </location>
</feature>
<keyword evidence="27 32" id="KW-1015">Disulfide bond</keyword>
<evidence type="ECO:0000256" key="20">
    <source>
        <dbReference type="ARBA" id="ARBA00022879"/>
    </source>
</evidence>
<feature type="disulfide bond" evidence="32">
    <location>
        <begin position="219"/>
        <end position="248"/>
    </location>
</feature>
<keyword evidence="23 32" id="KW-1039">Host endosome</keyword>
<feature type="chain" id="PRO_5023411437" description="Transmembrane protein gp41" evidence="32">
    <location>
        <begin position="511"/>
        <end position="862"/>
    </location>
</feature>
<dbReference type="GO" id="GO:0039654">
    <property type="term" value="P:fusion of virus membrane with host endosome membrane"/>
    <property type="evidence" value="ECO:0007669"/>
    <property type="project" value="UniProtKB-UniRule"/>
</dbReference>
<keyword evidence="19 32" id="KW-1043">Host membrane</keyword>
<evidence type="ECO:0000256" key="12">
    <source>
        <dbReference type="ARBA" id="ARBA00022595"/>
    </source>
</evidence>
<evidence type="ECO:0000256" key="26">
    <source>
        <dbReference type="ARBA" id="ARBA00023139"/>
    </source>
</evidence>
<evidence type="ECO:0000256" key="2">
    <source>
        <dbReference type="ARBA" id="ARBA00004433"/>
    </source>
</evidence>
<dbReference type="FunFam" id="1.10.287.210:FF:000001">
    <property type="entry name" value="Envelope glycoprotein gp160"/>
    <property type="match status" value="1"/>
</dbReference>
<feature type="chain" id="PRO_5023411435" description="Envelope glycoprotein gp160" evidence="32">
    <location>
        <begin position="32"/>
        <end position="862"/>
    </location>
</feature>
<keyword evidence="12 32" id="KW-1162">Viral penetration into host cytoplasm</keyword>
<keyword evidence="9 32" id="KW-1032">Host cell membrane</keyword>
<feature type="topological domain" description="Cytoplasmic" evidence="32">
    <location>
        <begin position="705"/>
        <end position="862"/>
    </location>
</feature>
<reference evidence="37" key="1">
    <citation type="submission" date="2008-10" db="EMBL/GenBank/DDBJ databases">
        <authorList>
            <person name="Hraber P.T."/>
        </authorList>
    </citation>
    <scope>NUCLEOTIDE SEQUENCE</scope>
    <source>
        <strain evidence="37">CAP85.2.00G1</strain>
    </source>
</reference>
<comment type="subcellular location">
    <subcellularLocation>
        <location evidence="3">Host cell membrane</location>
        <topology evidence="3">Peripheral membrane protein</topology>
    </subcellularLocation>
    <subcellularLocation>
        <location evidence="1">Host cell membrane</location>
        <topology evidence="1">Single-pass type I membrane protein</topology>
    </subcellularLocation>
    <subcellularLocation>
        <location evidence="2">Host endosome membrane</location>
        <topology evidence="2">Peripheral membrane protein</topology>
    </subcellularLocation>
    <subcellularLocation>
        <location evidence="5">Host endosome membrane</location>
        <topology evidence="5">Single-pass type I membrane protein</topology>
    </subcellularLocation>
    <subcellularLocation>
        <location evidence="6">Virion membrane</location>
        <topology evidence="6">Peripheral membrane protein</topology>
    </subcellularLocation>
    <subcellularLocation>
        <location evidence="4">Virion membrane</location>
        <topology evidence="4">Single-pass type I membrane protein</topology>
    </subcellularLocation>
</comment>
<feature type="lipid moiety-binding region" description="S-palmitoyl cysteine; by host" evidence="32">
    <location>
        <position position="763"/>
    </location>
</feature>